<dbReference type="Gene3D" id="3.40.640.10">
    <property type="entry name" value="Type I PLP-dependent aspartate aminotransferase-like (Major domain)"/>
    <property type="match status" value="1"/>
</dbReference>
<dbReference type="InterPro" id="IPR000192">
    <property type="entry name" value="Aminotrans_V_dom"/>
</dbReference>
<accession>A0ABW2NVR3</accession>
<keyword evidence="5" id="KW-1185">Reference proteome</keyword>
<keyword evidence="2" id="KW-0663">Pyridoxal phosphate</keyword>
<organism evidence="4 5">
    <name type="scientific">Fictibacillus iocasae</name>
    <dbReference type="NCBI Taxonomy" id="2715437"/>
    <lineage>
        <taxon>Bacteria</taxon>
        <taxon>Bacillati</taxon>
        <taxon>Bacillota</taxon>
        <taxon>Bacilli</taxon>
        <taxon>Bacillales</taxon>
        <taxon>Fictibacillaceae</taxon>
        <taxon>Fictibacillus</taxon>
    </lineage>
</organism>
<reference evidence="5" key="1">
    <citation type="journal article" date="2019" name="Int. J. Syst. Evol. Microbiol.">
        <title>The Global Catalogue of Microorganisms (GCM) 10K type strain sequencing project: providing services to taxonomists for standard genome sequencing and annotation.</title>
        <authorList>
            <consortium name="The Broad Institute Genomics Platform"/>
            <consortium name="The Broad Institute Genome Sequencing Center for Infectious Disease"/>
            <person name="Wu L."/>
            <person name="Ma J."/>
        </authorList>
    </citation>
    <scope>NUCLEOTIDE SEQUENCE [LARGE SCALE GENOMIC DNA]</scope>
    <source>
        <strain evidence="5">NBRC 106396</strain>
    </source>
</reference>
<dbReference type="PANTHER" id="PTHR11601:SF50">
    <property type="entry name" value="CYSTEINE DESULFURASE ISCS 2-RELATED"/>
    <property type="match status" value="1"/>
</dbReference>
<evidence type="ECO:0000313" key="4">
    <source>
        <dbReference type="EMBL" id="MFC7373363.1"/>
    </source>
</evidence>
<protein>
    <submittedName>
        <fullName evidence="4">Cysteine desulfurase family protein</fullName>
    </submittedName>
</protein>
<dbReference type="EMBL" id="JBHTCP010000051">
    <property type="protein sequence ID" value="MFC7373363.1"/>
    <property type="molecule type" value="Genomic_DNA"/>
</dbReference>
<dbReference type="SUPFAM" id="SSF53383">
    <property type="entry name" value="PLP-dependent transferases"/>
    <property type="match status" value="1"/>
</dbReference>
<evidence type="ECO:0000256" key="1">
    <source>
        <dbReference type="ARBA" id="ARBA00001933"/>
    </source>
</evidence>
<dbReference type="Gene3D" id="3.90.1150.10">
    <property type="entry name" value="Aspartate Aminotransferase, domain 1"/>
    <property type="match status" value="1"/>
</dbReference>
<dbReference type="InterPro" id="IPR015421">
    <property type="entry name" value="PyrdxlP-dep_Trfase_major"/>
</dbReference>
<dbReference type="Proteomes" id="UP001596549">
    <property type="component" value="Unassembled WGS sequence"/>
</dbReference>
<dbReference type="PIRSF" id="PIRSF005572">
    <property type="entry name" value="NifS"/>
    <property type="match status" value="1"/>
</dbReference>
<name>A0ABW2NVR3_9BACL</name>
<evidence type="ECO:0000259" key="3">
    <source>
        <dbReference type="Pfam" id="PF00266"/>
    </source>
</evidence>
<dbReference type="Pfam" id="PF00266">
    <property type="entry name" value="Aminotran_5"/>
    <property type="match status" value="1"/>
</dbReference>
<dbReference type="InterPro" id="IPR015422">
    <property type="entry name" value="PyrdxlP-dep_Trfase_small"/>
</dbReference>
<gene>
    <name evidence="4" type="ORF">ACFQPF_17120</name>
</gene>
<dbReference type="RefSeq" id="WP_379751211.1">
    <property type="nucleotide sequence ID" value="NZ_JBHTCP010000051.1"/>
</dbReference>
<comment type="cofactor">
    <cofactor evidence="1">
        <name>pyridoxal 5'-phosphate</name>
        <dbReference type="ChEBI" id="CHEBI:597326"/>
    </cofactor>
</comment>
<proteinExistence type="predicted"/>
<evidence type="ECO:0000256" key="2">
    <source>
        <dbReference type="ARBA" id="ARBA00022898"/>
    </source>
</evidence>
<dbReference type="InterPro" id="IPR015424">
    <property type="entry name" value="PyrdxlP-dep_Trfase"/>
</dbReference>
<sequence length="380" mass="41212">MIYFDNSATTRPYEEVVQTFASVSRQFFANPSSLHSKGGEAERLLNKARQNIASYLGAEPSEVIFTSGGTEGNNIAIKGTALAHKERGMHLITTMAEHASVYETFHYLETIGYSVTYLPVYPNGQISLEDLEKSITNQTTLVSILHVNNETGVIQPVEDIGKILAAHPKIVYHVDHVQGVGKVPLGLKGANIDLCTISGHKFHGLKGTGALFVRNGITLSPLFTGGEQEGRVRAGTENVAGIVSLAKAMRMTLDEAKEKREMLQEIQAYLMDALSSVEGIKINTPVNGTAPHILNFSVEGIKPEVFIHTLEEKDIFVSTRSACSSKKAGPSRVLLSMGVNESLASSAIRISLSFDNTINEAEMAVNAIKSAVKNLREVMR</sequence>
<comment type="caution">
    <text evidence="4">The sequence shown here is derived from an EMBL/GenBank/DDBJ whole genome shotgun (WGS) entry which is preliminary data.</text>
</comment>
<evidence type="ECO:0000313" key="5">
    <source>
        <dbReference type="Proteomes" id="UP001596549"/>
    </source>
</evidence>
<dbReference type="InterPro" id="IPR016454">
    <property type="entry name" value="Cysteine_dSase"/>
</dbReference>
<feature type="domain" description="Aminotransferase class V" evidence="3">
    <location>
        <begin position="2"/>
        <end position="362"/>
    </location>
</feature>
<dbReference type="PANTHER" id="PTHR11601">
    <property type="entry name" value="CYSTEINE DESULFURYLASE FAMILY MEMBER"/>
    <property type="match status" value="1"/>
</dbReference>